<dbReference type="InterPro" id="IPR052337">
    <property type="entry name" value="SAT4-like"/>
</dbReference>
<accession>A0ABZ2X1V7</accession>
<keyword evidence="2 7" id="KW-0812">Transmembrane</keyword>
<dbReference type="PANTHER" id="PTHR33048">
    <property type="entry name" value="PTH11-LIKE INTEGRAL MEMBRANE PROTEIN (AFU_ORTHOLOGUE AFUA_5G11245)"/>
    <property type="match status" value="1"/>
</dbReference>
<organism evidence="9 10">
    <name type="scientific">Fusarium acuminatum</name>
    <dbReference type="NCBI Taxonomy" id="5515"/>
    <lineage>
        <taxon>Eukaryota</taxon>
        <taxon>Fungi</taxon>
        <taxon>Dikarya</taxon>
        <taxon>Ascomycota</taxon>
        <taxon>Pezizomycotina</taxon>
        <taxon>Sordariomycetes</taxon>
        <taxon>Hypocreomycetidae</taxon>
        <taxon>Hypocreales</taxon>
        <taxon>Nectriaceae</taxon>
        <taxon>Fusarium</taxon>
        <taxon>Fusarium tricinctum species complex</taxon>
    </lineage>
</organism>
<evidence type="ECO:0000256" key="7">
    <source>
        <dbReference type="SAM" id="Phobius"/>
    </source>
</evidence>
<evidence type="ECO:0000259" key="8">
    <source>
        <dbReference type="Pfam" id="PF20684"/>
    </source>
</evidence>
<feature type="transmembrane region" description="Helical" evidence="7">
    <location>
        <begin position="42"/>
        <end position="63"/>
    </location>
</feature>
<gene>
    <name evidence="9" type="ORF">QYS62_006968</name>
</gene>
<evidence type="ECO:0000256" key="2">
    <source>
        <dbReference type="ARBA" id="ARBA00022692"/>
    </source>
</evidence>
<keyword evidence="4 7" id="KW-0472">Membrane</keyword>
<evidence type="ECO:0000256" key="6">
    <source>
        <dbReference type="SAM" id="MobiDB-lite"/>
    </source>
</evidence>
<reference evidence="9 10" key="1">
    <citation type="submission" date="2024-04" db="EMBL/GenBank/DDBJ databases">
        <title>Complete genome sequence of Fusarium acuminatum.</title>
        <authorList>
            <person name="Lan B."/>
        </authorList>
    </citation>
    <scope>NUCLEOTIDE SEQUENCE [LARGE SCALE GENOMIC DNA]</scope>
    <source>
        <strain evidence="9">1A</strain>
    </source>
</reference>
<evidence type="ECO:0000256" key="5">
    <source>
        <dbReference type="ARBA" id="ARBA00038359"/>
    </source>
</evidence>
<feature type="compositionally biased region" description="Basic and acidic residues" evidence="6">
    <location>
        <begin position="277"/>
        <end position="288"/>
    </location>
</feature>
<feature type="transmembrane region" description="Helical" evidence="7">
    <location>
        <begin position="169"/>
        <end position="193"/>
    </location>
</feature>
<feature type="region of interest" description="Disordered" evidence="6">
    <location>
        <begin position="277"/>
        <end position="322"/>
    </location>
</feature>
<sequence>MDFTPNLAEIWTLYAVGTIMIGARVFVRTKLVGIQGYRADDYLVWLTWMVYTNVCVIAHVFIVKAQGKHTSLLTSEQRRTMPLKEQELWIYGSKIFLVGFYSYAAIVWSLKVNMLFFYKRVVRGLCEPQNKATFYTVLVLNIATDLCILLIPIPVVLLMQASIVRKLGLILLFSLGIFCILAAILRVVLIFAVNQQGVSAMWSMREDFVAIFVGQAPMVYPILRRQFWQGNYGDGTGLSDGKRSGGYEHHQMSVFSSRKPRDPYSITQIGATVIDKSESQEEIIKEPGARASPNKDQGRNGIMIKQTYDVEYEDNTHHGRRD</sequence>
<dbReference type="InterPro" id="IPR049326">
    <property type="entry name" value="Rhodopsin_dom_fungi"/>
</dbReference>
<dbReference type="Proteomes" id="UP001489902">
    <property type="component" value="Chromosome 4"/>
</dbReference>
<dbReference type="PANTHER" id="PTHR33048:SF2">
    <property type="entry name" value="SRPK"/>
    <property type="match status" value="1"/>
</dbReference>
<protein>
    <recommendedName>
        <fullName evidence="8">Rhodopsin domain-containing protein</fullName>
    </recommendedName>
</protein>
<feature type="transmembrane region" description="Helical" evidence="7">
    <location>
        <begin position="132"/>
        <end position="157"/>
    </location>
</feature>
<feature type="transmembrane region" description="Helical" evidence="7">
    <location>
        <begin position="7"/>
        <end position="27"/>
    </location>
</feature>
<feature type="transmembrane region" description="Helical" evidence="7">
    <location>
        <begin position="88"/>
        <end position="112"/>
    </location>
</feature>
<comment type="similarity">
    <text evidence="5">Belongs to the SAT4 family.</text>
</comment>
<evidence type="ECO:0000256" key="4">
    <source>
        <dbReference type="ARBA" id="ARBA00023136"/>
    </source>
</evidence>
<keyword evidence="3 7" id="KW-1133">Transmembrane helix</keyword>
<evidence type="ECO:0000256" key="3">
    <source>
        <dbReference type="ARBA" id="ARBA00022989"/>
    </source>
</evidence>
<keyword evidence="10" id="KW-1185">Reference proteome</keyword>
<comment type="subcellular location">
    <subcellularLocation>
        <location evidence="1">Membrane</location>
        <topology evidence="1">Multi-pass membrane protein</topology>
    </subcellularLocation>
</comment>
<dbReference type="Pfam" id="PF20684">
    <property type="entry name" value="Fung_rhodopsin"/>
    <property type="match status" value="1"/>
</dbReference>
<evidence type="ECO:0000256" key="1">
    <source>
        <dbReference type="ARBA" id="ARBA00004141"/>
    </source>
</evidence>
<dbReference type="EMBL" id="CP151263">
    <property type="protein sequence ID" value="WZH45899.1"/>
    <property type="molecule type" value="Genomic_DNA"/>
</dbReference>
<evidence type="ECO:0000313" key="10">
    <source>
        <dbReference type="Proteomes" id="UP001489902"/>
    </source>
</evidence>
<name>A0ABZ2X1V7_9HYPO</name>
<evidence type="ECO:0000313" key="9">
    <source>
        <dbReference type="EMBL" id="WZH45899.1"/>
    </source>
</evidence>
<proteinExistence type="inferred from homology"/>
<feature type="domain" description="Rhodopsin" evidence="8">
    <location>
        <begin position="129"/>
        <end position="225"/>
    </location>
</feature>